<dbReference type="InterPro" id="IPR036300">
    <property type="entry name" value="MIR_dom_sf"/>
</dbReference>
<evidence type="ECO:0000256" key="1">
    <source>
        <dbReference type="ARBA" id="ARBA00004127"/>
    </source>
</evidence>
<feature type="transmembrane region" description="Helical" evidence="12">
    <location>
        <begin position="3390"/>
        <end position="3408"/>
    </location>
</feature>
<feature type="compositionally biased region" description="Polar residues" evidence="11">
    <location>
        <begin position="1497"/>
        <end position="1506"/>
    </location>
</feature>
<feature type="transmembrane region" description="Helical" evidence="12">
    <location>
        <begin position="3454"/>
        <end position="3482"/>
    </location>
</feature>
<reference evidence="14 15" key="1">
    <citation type="submission" date="2019-08" db="EMBL/GenBank/DDBJ databases">
        <title>Whole genome of Aphis craccivora.</title>
        <authorList>
            <person name="Voronova N.V."/>
            <person name="Shulinski R.S."/>
            <person name="Bandarenka Y.V."/>
            <person name="Zhorov D.G."/>
            <person name="Warner D."/>
        </authorList>
    </citation>
    <scope>NUCLEOTIDE SEQUENCE [LARGE SCALE GENOMIC DNA]</scope>
    <source>
        <strain evidence="14">180601</strain>
        <tissue evidence="14">Whole Body</tissue>
    </source>
</reference>
<feature type="transmembrane region" description="Helical" evidence="12">
    <location>
        <begin position="3250"/>
        <end position="3272"/>
    </location>
</feature>
<feature type="transmembrane region" description="Helical" evidence="12">
    <location>
        <begin position="3415"/>
        <end position="3434"/>
    </location>
</feature>
<feature type="compositionally biased region" description="Basic residues" evidence="11">
    <location>
        <begin position="3362"/>
        <end position="3378"/>
    </location>
</feature>
<keyword evidence="8" id="KW-1071">Ligand-gated ion channel</keyword>
<gene>
    <name evidence="14" type="ORF">FWK35_00004179</name>
</gene>
<feature type="region of interest" description="Disordered" evidence="11">
    <location>
        <begin position="2683"/>
        <end position="2734"/>
    </location>
</feature>
<feature type="region of interest" description="Disordered" evidence="11">
    <location>
        <begin position="2379"/>
        <end position="2469"/>
    </location>
</feature>
<dbReference type="PANTHER" id="PTHR45816">
    <property type="entry name" value="MIR DOMAIN-CONTAINING PROTEIN"/>
    <property type="match status" value="1"/>
</dbReference>
<evidence type="ECO:0000256" key="4">
    <source>
        <dbReference type="ARBA" id="ARBA00022737"/>
    </source>
</evidence>
<keyword evidence="15" id="KW-1185">Reference proteome</keyword>
<name>A0A6G0ZEY4_APHCR</name>
<feature type="transmembrane region" description="Helical" evidence="12">
    <location>
        <begin position="3293"/>
        <end position="3321"/>
    </location>
</feature>
<keyword evidence="7 12" id="KW-0472">Membrane</keyword>
<dbReference type="Pfam" id="PF08709">
    <property type="entry name" value="Ins145_P3_rec"/>
    <property type="match status" value="1"/>
</dbReference>
<dbReference type="Gene3D" id="1.25.10.30">
    <property type="entry name" value="IP3 receptor type 1 binding core, RIH domain"/>
    <property type="match status" value="1"/>
</dbReference>
<feature type="domain" description="MIR" evidence="13">
    <location>
        <begin position="178"/>
        <end position="232"/>
    </location>
</feature>
<dbReference type="GO" id="GO:0012505">
    <property type="term" value="C:endomembrane system"/>
    <property type="evidence" value="ECO:0007669"/>
    <property type="project" value="UniProtKB-SubCell"/>
</dbReference>
<dbReference type="SUPFAM" id="SSF82109">
    <property type="entry name" value="MIR domain"/>
    <property type="match status" value="3"/>
</dbReference>
<evidence type="ECO:0000256" key="8">
    <source>
        <dbReference type="ARBA" id="ARBA00023286"/>
    </source>
</evidence>
<feature type="transmembrane region" description="Helical" evidence="12">
    <location>
        <begin position="3631"/>
        <end position="3654"/>
    </location>
</feature>
<dbReference type="PANTHER" id="PTHR45816:SF4">
    <property type="entry name" value="RYR_IP3R HOMOLOGY ASSOCIATED DOMAIN-CONTAINING PROTEIN"/>
    <property type="match status" value="1"/>
</dbReference>
<keyword evidence="9" id="KW-0407">Ion channel</keyword>
<feature type="coiled-coil region" evidence="10">
    <location>
        <begin position="3765"/>
        <end position="3792"/>
    </location>
</feature>
<dbReference type="GO" id="GO:0016020">
    <property type="term" value="C:membrane"/>
    <property type="evidence" value="ECO:0007669"/>
    <property type="project" value="InterPro"/>
</dbReference>
<keyword evidence="5 12" id="KW-1133">Transmembrane helix</keyword>
<evidence type="ECO:0000313" key="15">
    <source>
        <dbReference type="Proteomes" id="UP000478052"/>
    </source>
</evidence>
<dbReference type="InterPro" id="IPR016093">
    <property type="entry name" value="MIR_motif"/>
</dbReference>
<feature type="compositionally biased region" description="Low complexity" evidence="11">
    <location>
        <begin position="3066"/>
        <end position="3086"/>
    </location>
</feature>
<feature type="transmembrane region" description="Helical" evidence="12">
    <location>
        <begin position="3503"/>
        <end position="3525"/>
    </location>
</feature>
<feature type="region of interest" description="Disordered" evidence="11">
    <location>
        <begin position="2771"/>
        <end position="2801"/>
    </location>
</feature>
<dbReference type="InterPro" id="IPR013662">
    <property type="entry name" value="RIH_assoc-dom"/>
</dbReference>
<evidence type="ECO:0000256" key="7">
    <source>
        <dbReference type="ARBA" id="ARBA00023136"/>
    </source>
</evidence>
<organism evidence="14 15">
    <name type="scientific">Aphis craccivora</name>
    <name type="common">Cowpea aphid</name>
    <dbReference type="NCBI Taxonomy" id="307492"/>
    <lineage>
        <taxon>Eukaryota</taxon>
        <taxon>Metazoa</taxon>
        <taxon>Ecdysozoa</taxon>
        <taxon>Arthropoda</taxon>
        <taxon>Hexapoda</taxon>
        <taxon>Insecta</taxon>
        <taxon>Pterygota</taxon>
        <taxon>Neoptera</taxon>
        <taxon>Paraneoptera</taxon>
        <taxon>Hemiptera</taxon>
        <taxon>Sternorrhyncha</taxon>
        <taxon>Aphidomorpha</taxon>
        <taxon>Aphidoidea</taxon>
        <taxon>Aphididae</taxon>
        <taxon>Aphidini</taxon>
        <taxon>Aphis</taxon>
        <taxon>Aphis</taxon>
    </lineage>
</organism>
<dbReference type="EMBL" id="VUJU01000663">
    <property type="protein sequence ID" value="KAF0769019.1"/>
    <property type="molecule type" value="Genomic_DNA"/>
</dbReference>
<feature type="compositionally biased region" description="Polar residues" evidence="11">
    <location>
        <begin position="1557"/>
        <end position="1568"/>
    </location>
</feature>
<dbReference type="Pfam" id="PF08454">
    <property type="entry name" value="RIH_assoc"/>
    <property type="match status" value="1"/>
</dbReference>
<feature type="compositionally biased region" description="Acidic residues" evidence="11">
    <location>
        <begin position="3328"/>
        <end position="3348"/>
    </location>
</feature>
<evidence type="ECO:0000256" key="5">
    <source>
        <dbReference type="ARBA" id="ARBA00022989"/>
    </source>
</evidence>
<keyword evidence="4" id="KW-0677">Repeat</keyword>
<evidence type="ECO:0000256" key="3">
    <source>
        <dbReference type="ARBA" id="ARBA00022692"/>
    </source>
</evidence>
<evidence type="ECO:0000256" key="11">
    <source>
        <dbReference type="SAM" id="MobiDB-lite"/>
    </source>
</evidence>
<dbReference type="InterPro" id="IPR005821">
    <property type="entry name" value="Ion_trans_dom"/>
</dbReference>
<keyword evidence="10" id="KW-0175">Coiled coil</keyword>
<feature type="compositionally biased region" description="Pro residues" evidence="11">
    <location>
        <begin position="2440"/>
        <end position="2455"/>
    </location>
</feature>
<dbReference type="CDD" id="cd23277">
    <property type="entry name" value="beta-trefoil_MIR_ITPR"/>
    <property type="match status" value="1"/>
</dbReference>
<dbReference type="Pfam" id="PF01365">
    <property type="entry name" value="RYDR_ITPR"/>
    <property type="match status" value="2"/>
</dbReference>
<comment type="subcellular location">
    <subcellularLocation>
        <location evidence="1">Endomembrane system</location>
        <topology evidence="1">Multi-pass membrane protein</topology>
    </subcellularLocation>
</comment>
<feature type="region of interest" description="Disordered" evidence="11">
    <location>
        <begin position="1497"/>
        <end position="1592"/>
    </location>
</feature>
<keyword evidence="6" id="KW-0406">Ion transport</keyword>
<dbReference type="InterPro" id="IPR014821">
    <property type="entry name" value="Ins145_P3_rcpt"/>
</dbReference>
<evidence type="ECO:0000256" key="9">
    <source>
        <dbReference type="ARBA" id="ARBA00023303"/>
    </source>
</evidence>
<evidence type="ECO:0000256" key="12">
    <source>
        <dbReference type="SAM" id="Phobius"/>
    </source>
</evidence>
<accession>A0A6G0ZEY4</accession>
<dbReference type="SMART" id="SM00472">
    <property type="entry name" value="MIR"/>
    <property type="match status" value="3"/>
</dbReference>
<keyword evidence="2" id="KW-0813">Transport</keyword>
<feature type="region of interest" description="Disordered" evidence="11">
    <location>
        <begin position="3025"/>
        <end position="3101"/>
    </location>
</feature>
<feature type="domain" description="MIR" evidence="13">
    <location>
        <begin position="377"/>
        <end position="433"/>
    </location>
</feature>
<dbReference type="Pfam" id="PF00520">
    <property type="entry name" value="Ion_trans"/>
    <property type="match status" value="1"/>
</dbReference>
<dbReference type="GO" id="GO:0005262">
    <property type="term" value="F:calcium channel activity"/>
    <property type="evidence" value="ECO:0007669"/>
    <property type="project" value="InterPro"/>
</dbReference>
<dbReference type="OrthoDB" id="6416577at2759"/>
<evidence type="ECO:0000259" key="13">
    <source>
        <dbReference type="PROSITE" id="PS50919"/>
    </source>
</evidence>
<sequence length="3826" mass="418353">MMISPGGGGGHQSSASAAAVAAAAAAAAASSAAAAAASSSSSAASSFLHLGDVVSLYSEGSVSGFLSTLGLVDDRAVVCPEAGDLNNPPKKFRDCLFMMCPMNRYSAQKQFWKAAKQQQLQQHQRLGGNGFPHGIGPLGPTTTVGPPIATDTVLIKRLHHAAEIEKRQNESENRKLLGTVIQYGTVVQLLHLKSNKYLTVNKRLPALLEKNAMRVYLDANGNEGSWWYVMPFYKLRSTGDNVVLGDKVTMVPACVSGGGVSLGTPGIGGAMGGTMGFGFGGGSGFGGGGGYSGVGSFGSSGFGGGGYYNQQQQVALHVAGNYELPDNPGCKEVNVVNAATGSSIHHHVQHGNNQQIQQYQQQSWKVTLFMEHRDNQDDVLKGGDVLRLFHAEQEKFLTMDEYKRQQHVFLRTTGRTSATAATSSKALWEVEVVQHDPCRGGAGHWNCLFRFKHLATGHYLAAEIDDDETMDQMRSKLRDVHGGPVYHLVSVPHSNEISSLFELDPTTLYQGRSGQSRMAARQLQSGGTPAYGGSSGTPAISGYGGGYGTTSMAAIQHHHQPANLDSVVPQSSYVRLHHLCTNTWVHSTSIPIDKDEDKPVMSKVGCAPVKDDKEAFALIPVSPSEVRDLDFANDACKVLACNSAKLLEHGSISANERRAVTTLLQDIVYFVADMENEQNKSEALELVVANPNRDRQKLLREQDILKQLFKILQAPFVMDNVINSNNVGNNSGSSGVRDGCGGVAAATLMTTTESPDGDNQKYAAAYKYMFRLCYRILRLSQHDYRKNQEYIAKHFGFMQKQIGLDILAEDTITALLHNNRKLLEKHITAAEIETFVGLVRLKNGGDGGFSQSAPRFLDYLSDLCISNKKAIAITQELICKSVLLSGSRDILIETRMMKQLVQRQQSKGGTASPLNIHDLTSIDSDSDLSDDQVVMLSWNNGKNSKSLVELSAEARRWQLQQLQHLHQHNKAGAAATAAAKNCNGYDDWHLLEYYRHQLDLFSNMCLNRQYLALNNLSPHLDIDLILKCMADENVRYDLRASFCRLMLHLHVDRDPQEPVTPVKYARLWSEIPLKISIDDYDNNRRLNNDTAAAQQVRTRFSSTIAFVEDYLFNVVAKMWNFQDAQQNKLTFEVVKLARDLIYFGFYSFGDLLRLTKTLLSILDCVSENDFAAVGRGNGSDIVNSVSAAVAATTTTSTTSSDVQAEGIGAMRSAIGDVGAVVTGLTLGGSSGRRHPPPLLNKSKSTLSMVTTATTGSSSSSLLHQQTTGSSGSTIVSGEAYPLVMDTKLKIIEILQFILDVRLDYRIGCLLSIFKREFDEIEKSAAVAATASISNLSPPTTTMGTGSPTTSTNTTTASSSTSSSSVSSSAFIDHLYHKSIDLERVGAQAEGIFGESEECGSAALDLDDNGGRMFLRVLLHLTMHDYPALVSGALHLLFRHFSQRQEVLQAFKQVQLLVSDADVESYKQIKSDLDVLRQSVEKSELWVYKSNKPTTITVGTGSSQQLHNDSDEHQQQTSVPSAQVSTSTTDATTPMDLTSSTNATKTTPSQPIIVDGNRVTTQGQPTNTIEKGAYDTFVIDGGGDGNEEEDEDDEYKKIQKILIRMNELCVTRVPSAVGTGLKTSSSKSNLSIGTPSSLVTTMIKKPKKHEQRLLRNVGVHTVVLDLLQVPYDRKGDRRMDGLMELAHEFLQSFCLGNPQNQHLLHAHLDLFLNPEIRDARTVCAIFKDNPVLCNEIGGGGGDKVVQHFIHCIESQGKRVEYLEFFQTIVGCCSPTPGSASVSDPSVQEPENYYYSSGGMKQRHGAAAAAAAAIQKQQFIRKSQDMVMQELLNAGEDVLVFYNDNKASFQQFVEMMRNERDRQYREDVQTLVVSAVDCRKASDKQQEANYNLLMSATDIGDAVSTKDCSLREGVTLAAESEYEDNNDHNALRYHIELVKLLAYCTMGKNVYTEIKCHSLLPLDDIVAMVSHPDCIPEVKEAYVNFLNHCYVDTEIEMKEIYASNHMWTVFEKSFLPDMNRVADQVAAAAITTSPQTITSVTLTKSHYKLVKYVCDSLITVIGSFFGSPFSTTAAAAAAAAAVSTASSSDHQHHHHRLQTGADESGSGSSSTIIASPTLATNTNAAAVVQARQPIFVQLLQAAVRVHQQLTAAGQLTIQQRFNVENTIRTLSDYAKNMSIDLPSQLQTHINGIFNRQSQTSTGGSMSGGNSSPSAILLRRQTTKWLQAAKLTPKKMIERSQSQLIRLDKSIVEGLQDIVLVLEDQLRPLVLAELSLLVDILYRPELLFPTVAAAAAIGDTASVAVAAAACGVTGFINRLIKHTEQLLEEKEDKLCVKVLKTLQEMMAIDLDYGDKGDALRQSLLVRYFNGGAIGTGLMSMDSSSDSGIDASDQDGHDGSTNVTDDDEGNNDDTSTTSGSHLMGSSATGDSSTKTVTTNHQQHLPPPPSTTSWSPPPPISFRSEQQQQHRVTHGPGAKFLQRAGLTLHEVQTHLDREGASDLVVELIIKSAAASAAAAPMSVGNGGGGGSIGGFFGSIGGVGGNFFGSNYYFGGTGASGFGPSASAAAAALSASPSYSIFVEAVQLGVALLEGGNPVVQRSVYNKLLSPLPPGTAAAAAAAASAGGGAGGGRSGGASPTDPSVNCCQLFFRVFYDKMRDAQNEIKSTVIVSVNTAATTAAAQAAQQQQQEAEMAASGRRMPTVNGQQNRSGQRRQNSRFDRSPGGKTTRSRGVGRTRQILMTDELREELAQAAAATSHAYAVGARNLSVTSSIKSANGEQENDDDDDGSSIADDGNSTAADRHQRADDSYYYYYHRQQEQQQQYLQQQQQQQQQLLSPKILIMQPILRFLQLLCENHNRDLQNLLRNQNNKVNYNLVSETLMFLDCICGSTTGGLGLLGLYINENNVSLINQTLETLTEYCQGPCHDNQNCIATHESNGLDIITALILNDINPLGKTRMDLVLELKNNASKLLLAIMESRGDGENAERILYNMNPKQLVDVACRAYYQQQYNATTSSARRQRRGKLTMQYGIDDDDCDDDDDDDDEDEDDDVDQEDCDEDNCHIEGVRLGKGTSISSGRSRGTSGVSGIDGDCDDDDDEDSGVSPKELAQHNKELAGLLKPNSLYCSEVEGVQATGGQNQQQQQQQQQQLLQQQNQVDPRVNRALVYYASHTAQIEIVRHDRTLEQIVFPIPEICEYLTRDTKIKIYNTAERDDQGSKVSDFFEKTDDMFNEMMWQKKLRARPSLFWVSSFMSLWSNILFNCAVIINLIVAFFYPFDNGGSGSSNKNGDDGQRRRMISALGGHVSAAVWLGLLASICAAAFLVWARDDDNADDVDDVEDDDDDDDNEDEDDGGGGGGDRDQQQQRKTTRRRRQQRRRRRRRRTLLTTRTSRRRWTAAVRTTLVVTAILRLILSVGPEPTLWLLGAITVVMKSVHIISIMGNQGTFTKRLGQILASAEILYHLMYIMFCILGLCMHPFFYSVLLLDVVYREETLLNVIRSVTRNGRSIILTAVLALILVYLFSIIGYMFFKDDFLVQVDDDVVFDTSGGDDQKACSATSATGDDFNCDDNGSSLTRSSLSVDVGSGDRKERACDSLIMCIVTTLNQGLRNGGGIGDILRAPSSQEPLFVARVVYDLLFFFIVIIIVLNLIFGVIIDTFADLRSEKQQKELILKNTCFVCGLNRSAFDNKTVSFEEHIKCEHNMWHYLYFIVLVKVKDPTEFTGPESYVYAMVKDRNLDWFPRLRAMSLLMAAQVDNEGEQVELRGLQTQLETTQTLVALLSQQLSELKEQMTEQRKQRQRIGLLNSTSAYYGIGGGAGVNVLRQQNQMGIL</sequence>
<feature type="region of interest" description="Disordered" evidence="11">
    <location>
        <begin position="1336"/>
        <end position="1364"/>
    </location>
</feature>
<dbReference type="Proteomes" id="UP000478052">
    <property type="component" value="Unassembled WGS sequence"/>
</dbReference>
<keyword evidence="3 12" id="KW-0812">Transmembrane</keyword>
<evidence type="ECO:0000256" key="6">
    <source>
        <dbReference type="ARBA" id="ARBA00023065"/>
    </source>
</evidence>
<evidence type="ECO:0000313" key="14">
    <source>
        <dbReference type="EMBL" id="KAF0769019.1"/>
    </source>
</evidence>
<dbReference type="PROSITE" id="PS50919">
    <property type="entry name" value="MIR"/>
    <property type="match status" value="2"/>
</dbReference>
<protein>
    <recommendedName>
        <fullName evidence="13">MIR domain-containing protein</fullName>
    </recommendedName>
</protein>
<dbReference type="Gene3D" id="2.80.10.50">
    <property type="match status" value="2"/>
</dbReference>
<proteinExistence type="predicted"/>
<dbReference type="InterPro" id="IPR035910">
    <property type="entry name" value="RyR/IP3R_RIH_dom_sf"/>
</dbReference>
<comment type="caution">
    <text evidence="14">The sequence shown here is derived from an EMBL/GenBank/DDBJ whole genome shotgun (WGS) entry which is preliminary data.</text>
</comment>
<dbReference type="InterPro" id="IPR015925">
    <property type="entry name" value="Ryanodine_IP3_receptor"/>
</dbReference>
<feature type="coiled-coil region" evidence="10">
    <location>
        <begin position="2810"/>
        <end position="2863"/>
    </location>
</feature>
<feature type="compositionally biased region" description="Acidic residues" evidence="11">
    <location>
        <begin position="3087"/>
        <end position="3097"/>
    </location>
</feature>
<evidence type="ECO:0000256" key="2">
    <source>
        <dbReference type="ARBA" id="ARBA00022448"/>
    </source>
</evidence>
<evidence type="ECO:0000256" key="10">
    <source>
        <dbReference type="SAM" id="Coils"/>
    </source>
</evidence>
<dbReference type="SUPFAM" id="SSF100909">
    <property type="entry name" value="IP3 receptor type 1 binding core, domain 2"/>
    <property type="match status" value="2"/>
</dbReference>
<feature type="compositionally biased region" description="Acidic residues" evidence="11">
    <location>
        <begin position="3028"/>
        <end position="3055"/>
    </location>
</feature>
<feature type="compositionally biased region" description="Polar residues" evidence="11">
    <location>
        <begin position="1514"/>
        <end position="1549"/>
    </location>
</feature>
<dbReference type="Pfam" id="PF02815">
    <property type="entry name" value="MIR"/>
    <property type="match status" value="2"/>
</dbReference>
<dbReference type="Gene3D" id="1.10.287.70">
    <property type="match status" value="1"/>
</dbReference>
<feature type="compositionally biased region" description="Polar residues" evidence="11">
    <location>
        <begin position="2408"/>
        <end position="2438"/>
    </location>
</feature>
<dbReference type="InterPro" id="IPR000699">
    <property type="entry name" value="RIH_dom"/>
</dbReference>
<feature type="region of interest" description="Disordered" evidence="11">
    <location>
        <begin position="2085"/>
        <end position="2110"/>
    </location>
</feature>
<feature type="region of interest" description="Disordered" evidence="11">
    <location>
        <begin position="3328"/>
        <end position="3378"/>
    </location>
</feature>